<accession>A0A2S9IWC3</accession>
<dbReference type="PANTHER" id="PTHR45953">
    <property type="entry name" value="IDURONATE 2-SULFATASE"/>
    <property type="match status" value="1"/>
</dbReference>
<dbReference type="GO" id="GO:0005737">
    <property type="term" value="C:cytoplasm"/>
    <property type="evidence" value="ECO:0007669"/>
    <property type="project" value="TreeGrafter"/>
</dbReference>
<dbReference type="Gene3D" id="3.40.720.10">
    <property type="entry name" value="Alkaline Phosphatase, subunit A"/>
    <property type="match status" value="1"/>
</dbReference>
<organism evidence="5 6">
    <name type="scientific">Phyllobacterium phragmitis</name>
    <dbReference type="NCBI Taxonomy" id="2670329"/>
    <lineage>
        <taxon>Bacteria</taxon>
        <taxon>Pseudomonadati</taxon>
        <taxon>Pseudomonadota</taxon>
        <taxon>Alphaproteobacteria</taxon>
        <taxon>Hyphomicrobiales</taxon>
        <taxon>Phyllobacteriaceae</taxon>
        <taxon>Phyllobacterium</taxon>
    </lineage>
</organism>
<evidence type="ECO:0000256" key="1">
    <source>
        <dbReference type="ARBA" id="ARBA00022723"/>
    </source>
</evidence>
<keyword evidence="6" id="KW-1185">Reference proteome</keyword>
<keyword evidence="1" id="KW-0479">Metal-binding</keyword>
<feature type="compositionally biased region" description="Basic and acidic residues" evidence="3">
    <location>
        <begin position="511"/>
        <end position="528"/>
    </location>
</feature>
<comment type="caution">
    <text evidence="5">The sequence shown here is derived from an EMBL/GenBank/DDBJ whole genome shotgun (WGS) entry which is preliminary data.</text>
</comment>
<keyword evidence="2" id="KW-0378">Hydrolase</keyword>
<proteinExistence type="predicted"/>
<dbReference type="InterPro" id="IPR000917">
    <property type="entry name" value="Sulfatase_N"/>
</dbReference>
<evidence type="ECO:0000256" key="3">
    <source>
        <dbReference type="SAM" id="MobiDB-lite"/>
    </source>
</evidence>
<dbReference type="AlphaFoldDB" id="A0A2S9IWC3"/>
<feature type="region of interest" description="Disordered" evidence="3">
    <location>
        <begin position="508"/>
        <end position="528"/>
    </location>
</feature>
<dbReference type="GO" id="GO:0046872">
    <property type="term" value="F:metal ion binding"/>
    <property type="evidence" value="ECO:0007669"/>
    <property type="project" value="UniProtKB-KW"/>
</dbReference>
<dbReference type="EMBL" id="PVBR01000003">
    <property type="protein sequence ID" value="PRD44817.1"/>
    <property type="molecule type" value="Genomic_DNA"/>
</dbReference>
<dbReference type="SUPFAM" id="SSF53649">
    <property type="entry name" value="Alkaline phosphatase-like"/>
    <property type="match status" value="1"/>
</dbReference>
<gene>
    <name evidence="5" type="ORF">C5748_05385</name>
</gene>
<dbReference type="Proteomes" id="UP000239434">
    <property type="component" value="Unassembled WGS sequence"/>
</dbReference>
<reference evidence="5 6" key="1">
    <citation type="submission" date="2018-02" db="EMBL/GenBank/DDBJ databases">
        <title>The draft genome of Phyllobacterium sp. 1N-3.</title>
        <authorList>
            <person name="Liu L."/>
            <person name="Li L."/>
            <person name="Zhang X."/>
            <person name="Wang T."/>
            <person name="Liang L."/>
        </authorList>
    </citation>
    <scope>NUCLEOTIDE SEQUENCE [LARGE SCALE GENOMIC DNA]</scope>
    <source>
        <strain evidence="5 6">1N-3</strain>
    </source>
</reference>
<dbReference type="PANTHER" id="PTHR45953:SF1">
    <property type="entry name" value="IDURONATE 2-SULFATASE"/>
    <property type="match status" value="1"/>
</dbReference>
<evidence type="ECO:0000256" key="2">
    <source>
        <dbReference type="ARBA" id="ARBA00022801"/>
    </source>
</evidence>
<dbReference type="InterPro" id="IPR017850">
    <property type="entry name" value="Alkaline_phosphatase_core_sf"/>
</dbReference>
<dbReference type="Pfam" id="PF00884">
    <property type="entry name" value="Sulfatase"/>
    <property type="match status" value="1"/>
</dbReference>
<protein>
    <submittedName>
        <fullName evidence="5">Sulfatase</fullName>
    </submittedName>
</protein>
<dbReference type="GO" id="GO:0008484">
    <property type="term" value="F:sulfuric ester hydrolase activity"/>
    <property type="evidence" value="ECO:0007669"/>
    <property type="project" value="TreeGrafter"/>
</dbReference>
<feature type="domain" description="Sulfatase N-terminal" evidence="4">
    <location>
        <begin position="48"/>
        <end position="383"/>
    </location>
</feature>
<evidence type="ECO:0000313" key="6">
    <source>
        <dbReference type="Proteomes" id="UP000239434"/>
    </source>
</evidence>
<name>A0A2S9IWC3_9HYPH</name>
<evidence type="ECO:0000313" key="5">
    <source>
        <dbReference type="EMBL" id="PRD44817.1"/>
    </source>
</evidence>
<sequence>MNSPPIEPIAACYDRSNQCKEEASICLDQFWWAEKTGSNEEPRMGERPNIVMFMTDQHAARILGCAGDRSAETPNLDRLAAQGTRFENCYCPSPLCVPSRTAFLTGLEPHQSGVLTNDDYLASDIPTIAHAMAAAGYECGLIGRMHFYGPDQLHGFGSRPIGDIGASYPGANPPDIGDLTKGRGNRGPELEFSGAGETSYQAYDAAVASHAEEALKRVAEQRSSSAKPFFLLISFFCPHPPYIAPDEDYTAFEGKVPPPTLSEPADEHPALQEWRAAGGMRGVSRSATRRSRTAYYGLVRMIDRLIGRLLDQMDDLGLSDAVTIYASDHGECLGERGLWWKSVMYDASAKVPLIIRAPFATPGSLDHRVCNLIDLSATLLELAETPGLPGHKGHSLISPENQHLRTFSSYYGGLMNIKLPLHQHRMIRSGSYKLTHYGGGAPTLFNLQSDPHELDDLADNPDYANIRNDLERLLMDGWDAEKIKAMQEMSAARNAVIRRWVKATDPSEPARWFDPHPERNRYRESQSI</sequence>
<evidence type="ECO:0000259" key="4">
    <source>
        <dbReference type="Pfam" id="PF00884"/>
    </source>
</evidence>